<comment type="subcellular location">
    <subcellularLocation>
        <location evidence="1">Nucleus</location>
    </subcellularLocation>
</comment>
<evidence type="ECO:0000256" key="5">
    <source>
        <dbReference type="ARBA" id="ARBA00023242"/>
    </source>
</evidence>
<keyword evidence="5" id="KW-0539">Nucleus</keyword>
<organism evidence="8 9">
    <name type="scientific">Mycena albidolilacea</name>
    <dbReference type="NCBI Taxonomy" id="1033008"/>
    <lineage>
        <taxon>Eukaryota</taxon>
        <taxon>Fungi</taxon>
        <taxon>Dikarya</taxon>
        <taxon>Basidiomycota</taxon>
        <taxon>Agaricomycotina</taxon>
        <taxon>Agaricomycetes</taxon>
        <taxon>Agaricomycetidae</taxon>
        <taxon>Agaricales</taxon>
        <taxon>Marasmiineae</taxon>
        <taxon>Mycenaceae</taxon>
        <taxon>Mycena</taxon>
    </lineage>
</organism>
<dbReference type="PANTHER" id="PTHR47338">
    <property type="entry name" value="ZN(II)2CYS6 TRANSCRIPTION FACTOR (EUROFUNG)-RELATED"/>
    <property type="match status" value="1"/>
</dbReference>
<sequence length="579" mass="63395">MGSAAGAVHAAHSAQQLLVASSADIRGFLGQRFNNGIMTESPGDSGSRGRPASYLHKACLNCRRRKIGCDGERPICRRCRVQPPRSLTPCTYSHTPVGGGVSPQLEEVMESMQNRIHELEHQLELLSGQDPSKVFLREPYSNRSNQPLQEQHLAPGESEFDTWDNPMQFFGTPSPIEEPLELTEALIDIFLRHFSRHPFFFLDPTYFQQSALLPDLFPRGLLIAVALWASRVSTNPLADSRYSEEELLSRTVHHVARDVAAGAASLRRMLHMIQSEVLLSLYYLDSGRLSESNYHRAGATSLAFSAGLHQLGASAHNPTSTVQDASISVQMGAIPGTEMIDSFWSVLLINNYCVAASNTPSGIPCDAPISTPWPTHLPDGALFSVPFIDGDDVTGHSPLTLLVKASIQLERTMAFTARNPGAALPHSPEFWAIESRLDTFRGHLPPVDSARPTDHLSLVTHAFVNVAILRLHAPYTDLYTEARSKCLAAASCVAVRLADTRLAEWEMTDPILGPLLAAVADVLIADLTHAGQQANTDLQTLLSTMQTLARRSPLIQEYLTITQQRYTSAQESLGLFGLL</sequence>
<dbReference type="PROSITE" id="PS50048">
    <property type="entry name" value="ZN2_CY6_FUNGAL_2"/>
    <property type="match status" value="1"/>
</dbReference>
<protein>
    <recommendedName>
        <fullName evidence="7">Zn(2)-C6 fungal-type domain-containing protein</fullName>
    </recommendedName>
</protein>
<dbReference type="GO" id="GO:0005634">
    <property type="term" value="C:nucleus"/>
    <property type="evidence" value="ECO:0007669"/>
    <property type="project" value="UniProtKB-SubCell"/>
</dbReference>
<reference evidence="8" key="1">
    <citation type="submission" date="2023-03" db="EMBL/GenBank/DDBJ databases">
        <title>Massive genome expansion in bonnet fungi (Mycena s.s.) driven by repeated elements and novel gene families across ecological guilds.</title>
        <authorList>
            <consortium name="Lawrence Berkeley National Laboratory"/>
            <person name="Harder C.B."/>
            <person name="Miyauchi S."/>
            <person name="Viragh M."/>
            <person name="Kuo A."/>
            <person name="Thoen E."/>
            <person name="Andreopoulos B."/>
            <person name="Lu D."/>
            <person name="Skrede I."/>
            <person name="Drula E."/>
            <person name="Henrissat B."/>
            <person name="Morin E."/>
            <person name="Kohler A."/>
            <person name="Barry K."/>
            <person name="LaButti K."/>
            <person name="Morin E."/>
            <person name="Salamov A."/>
            <person name="Lipzen A."/>
            <person name="Mereny Z."/>
            <person name="Hegedus B."/>
            <person name="Baldrian P."/>
            <person name="Stursova M."/>
            <person name="Weitz H."/>
            <person name="Taylor A."/>
            <person name="Grigoriev I.V."/>
            <person name="Nagy L.G."/>
            <person name="Martin F."/>
            <person name="Kauserud H."/>
        </authorList>
    </citation>
    <scope>NUCLEOTIDE SEQUENCE</scope>
    <source>
        <strain evidence="8">CBHHK002</strain>
    </source>
</reference>
<dbReference type="InterPro" id="IPR036864">
    <property type="entry name" value="Zn2-C6_fun-type_DNA-bd_sf"/>
</dbReference>
<dbReference type="Pfam" id="PF00172">
    <property type="entry name" value="Zn_clus"/>
    <property type="match status" value="1"/>
</dbReference>
<dbReference type="SUPFAM" id="SSF57701">
    <property type="entry name" value="Zn2/Cys6 DNA-binding domain"/>
    <property type="match status" value="1"/>
</dbReference>
<dbReference type="SMART" id="SM00066">
    <property type="entry name" value="GAL4"/>
    <property type="match status" value="1"/>
</dbReference>
<evidence type="ECO:0000259" key="7">
    <source>
        <dbReference type="PROSITE" id="PS50048"/>
    </source>
</evidence>
<gene>
    <name evidence="8" type="ORF">DFH08DRAFT_1087227</name>
</gene>
<dbReference type="EMBL" id="JARIHO010000067">
    <property type="protein sequence ID" value="KAJ7314323.1"/>
    <property type="molecule type" value="Genomic_DNA"/>
</dbReference>
<evidence type="ECO:0000313" key="9">
    <source>
        <dbReference type="Proteomes" id="UP001218218"/>
    </source>
</evidence>
<dbReference type="GO" id="GO:0000981">
    <property type="term" value="F:DNA-binding transcription factor activity, RNA polymerase II-specific"/>
    <property type="evidence" value="ECO:0007669"/>
    <property type="project" value="InterPro"/>
</dbReference>
<dbReference type="InterPro" id="IPR050815">
    <property type="entry name" value="TF_fung"/>
</dbReference>
<dbReference type="Proteomes" id="UP001218218">
    <property type="component" value="Unassembled WGS sequence"/>
</dbReference>
<accession>A0AAD7ED28</accession>
<dbReference type="GO" id="GO:0008270">
    <property type="term" value="F:zinc ion binding"/>
    <property type="evidence" value="ECO:0007669"/>
    <property type="project" value="InterPro"/>
</dbReference>
<evidence type="ECO:0000256" key="2">
    <source>
        <dbReference type="ARBA" id="ARBA00022723"/>
    </source>
</evidence>
<evidence type="ECO:0000256" key="4">
    <source>
        <dbReference type="ARBA" id="ARBA00023163"/>
    </source>
</evidence>
<dbReference type="AlphaFoldDB" id="A0AAD7ED28"/>
<keyword evidence="3" id="KW-0805">Transcription regulation</keyword>
<feature type="coiled-coil region" evidence="6">
    <location>
        <begin position="102"/>
        <end position="129"/>
    </location>
</feature>
<keyword evidence="6" id="KW-0175">Coiled coil</keyword>
<keyword evidence="9" id="KW-1185">Reference proteome</keyword>
<keyword evidence="4" id="KW-0804">Transcription</keyword>
<dbReference type="PANTHER" id="PTHR47338:SF29">
    <property type="entry name" value="ZN(2)-C6 FUNGAL-TYPE DOMAIN-CONTAINING PROTEIN"/>
    <property type="match status" value="1"/>
</dbReference>
<evidence type="ECO:0000313" key="8">
    <source>
        <dbReference type="EMBL" id="KAJ7314323.1"/>
    </source>
</evidence>
<dbReference type="Gene3D" id="4.10.240.10">
    <property type="entry name" value="Zn(2)-C6 fungal-type DNA-binding domain"/>
    <property type="match status" value="1"/>
</dbReference>
<evidence type="ECO:0000256" key="1">
    <source>
        <dbReference type="ARBA" id="ARBA00004123"/>
    </source>
</evidence>
<feature type="domain" description="Zn(2)-C6 fungal-type" evidence="7">
    <location>
        <begin position="58"/>
        <end position="92"/>
    </location>
</feature>
<evidence type="ECO:0000256" key="3">
    <source>
        <dbReference type="ARBA" id="ARBA00023015"/>
    </source>
</evidence>
<comment type="caution">
    <text evidence="8">The sequence shown here is derived from an EMBL/GenBank/DDBJ whole genome shotgun (WGS) entry which is preliminary data.</text>
</comment>
<proteinExistence type="predicted"/>
<dbReference type="InterPro" id="IPR001138">
    <property type="entry name" value="Zn2Cys6_DnaBD"/>
</dbReference>
<dbReference type="CDD" id="cd12148">
    <property type="entry name" value="fungal_TF_MHR"/>
    <property type="match status" value="1"/>
</dbReference>
<name>A0AAD7ED28_9AGAR</name>
<evidence type="ECO:0000256" key="6">
    <source>
        <dbReference type="SAM" id="Coils"/>
    </source>
</evidence>
<dbReference type="CDD" id="cd00067">
    <property type="entry name" value="GAL4"/>
    <property type="match status" value="1"/>
</dbReference>
<keyword evidence="2" id="KW-0479">Metal-binding</keyword>